<feature type="binding site" evidence="7">
    <location>
        <begin position="57"/>
        <end position="59"/>
    </location>
    <ligand>
        <name>AMP</name>
        <dbReference type="ChEBI" id="CHEBI:456215"/>
    </ligand>
</feature>
<name>A0A254PVR0_9BURK</name>
<evidence type="ECO:0000313" key="12">
    <source>
        <dbReference type="Proteomes" id="UP000198104"/>
    </source>
</evidence>
<dbReference type="NCBIfam" id="NF011100">
    <property type="entry name" value="PRK14527.1"/>
    <property type="match status" value="1"/>
</dbReference>
<comment type="similarity">
    <text evidence="7 8">Belongs to the adenylate kinase family.</text>
</comment>
<dbReference type="InterPro" id="IPR006259">
    <property type="entry name" value="Adenyl_kin_sub"/>
</dbReference>
<dbReference type="NCBIfam" id="TIGR01351">
    <property type="entry name" value="adk"/>
    <property type="match status" value="1"/>
</dbReference>
<dbReference type="Proteomes" id="UP000198104">
    <property type="component" value="Unassembled WGS sequence"/>
</dbReference>
<keyword evidence="2 7" id="KW-0808">Transferase</keyword>
<dbReference type="InterPro" id="IPR007862">
    <property type="entry name" value="Adenylate_kinase_lid-dom"/>
</dbReference>
<dbReference type="PROSITE" id="PS00113">
    <property type="entry name" value="ADENYLATE_KINASE"/>
    <property type="match status" value="1"/>
</dbReference>
<dbReference type="FunFam" id="3.40.50.300:FF:000106">
    <property type="entry name" value="Adenylate kinase mitochondrial"/>
    <property type="match status" value="1"/>
</dbReference>
<reference evidence="11 12" key="1">
    <citation type="submission" date="2017-05" db="EMBL/GenBank/DDBJ databases">
        <title>Polynucleobacter sp. MWH-K35W1 isolated from the permanently anoxic monimolimnion of a meromictic lake.</title>
        <authorList>
            <person name="Hahn M.W."/>
        </authorList>
    </citation>
    <scope>NUCLEOTIDE SEQUENCE [LARGE SCALE GENOMIC DNA]</scope>
    <source>
        <strain evidence="11 12">MWH-K35W1</strain>
    </source>
</reference>
<feature type="binding site" evidence="7">
    <location>
        <position position="31"/>
    </location>
    <ligand>
        <name>AMP</name>
        <dbReference type="ChEBI" id="CHEBI:456215"/>
    </ligand>
</feature>
<sequence length="221" mass="24051">MRLILLGAPGAGKGTQAQFICEKFAIPQISTGDMLRSAVKAGTELGIAAKKIMDAGGLVSDDIIIGLVKDRLTQPDCSKGYLFDGFPRTIPQAQAMKDAGVPIDYVLEIDVPFDAIIDRMSGRRVHPASGRTYHVTFNPPKVEGKDDVTGEDLIQRDDDKEETVRKRLQVYNDQTRPLVEYYSTWASQSNASDKVKAPAYRKVSGSGSVDGITASIFAELK</sequence>
<keyword evidence="3 7" id="KW-0545">Nucleotide biosynthesis</keyword>
<keyword evidence="6 7" id="KW-0067">ATP-binding</keyword>
<protein>
    <recommendedName>
        <fullName evidence="7 9">Adenylate kinase</fullName>
        <shortName evidence="7">AK</shortName>
        <ecNumber evidence="7 9">2.7.4.3</ecNumber>
    </recommendedName>
    <alternativeName>
        <fullName evidence="7">ATP-AMP transphosphorylase</fullName>
    </alternativeName>
    <alternativeName>
        <fullName evidence="7">ATP:AMP phosphotransferase</fullName>
    </alternativeName>
    <alternativeName>
        <fullName evidence="7">Adenylate monophosphate kinase</fullName>
    </alternativeName>
</protein>
<comment type="pathway">
    <text evidence="7">Purine metabolism; AMP biosynthesis via salvage pathway; AMP from ADP: step 1/1.</text>
</comment>
<proteinExistence type="inferred from homology"/>
<comment type="subunit">
    <text evidence="7 9">Monomer.</text>
</comment>
<dbReference type="GO" id="GO:0005524">
    <property type="term" value="F:ATP binding"/>
    <property type="evidence" value="ECO:0007669"/>
    <property type="project" value="UniProtKB-UniRule"/>
</dbReference>
<keyword evidence="12" id="KW-1185">Reference proteome</keyword>
<evidence type="ECO:0000256" key="9">
    <source>
        <dbReference type="RuleBase" id="RU003331"/>
    </source>
</evidence>
<comment type="caution">
    <text evidence="11">The sequence shown here is derived from an EMBL/GenBank/DDBJ whole genome shotgun (WGS) entry which is preliminary data.</text>
</comment>
<comment type="function">
    <text evidence="7">Catalyzes the reversible transfer of the terminal phosphate group between ATP and AMP. Plays an important role in cellular energy homeostasis and in adenine nucleotide metabolism.</text>
</comment>
<dbReference type="Pfam" id="PF05191">
    <property type="entry name" value="ADK_lid"/>
    <property type="match status" value="1"/>
</dbReference>
<dbReference type="OrthoDB" id="9805030at2"/>
<feature type="binding site" evidence="7">
    <location>
        <position position="156"/>
    </location>
    <ligand>
        <name>AMP</name>
        <dbReference type="ChEBI" id="CHEBI:456215"/>
    </ligand>
</feature>
<evidence type="ECO:0000313" key="11">
    <source>
        <dbReference type="EMBL" id="OWS70358.1"/>
    </source>
</evidence>
<feature type="region of interest" description="LID" evidence="7">
    <location>
        <begin position="122"/>
        <end position="159"/>
    </location>
</feature>
<feature type="domain" description="Adenylate kinase active site lid" evidence="10">
    <location>
        <begin position="123"/>
        <end position="158"/>
    </location>
</feature>
<comment type="catalytic activity">
    <reaction evidence="7 9">
        <text>AMP + ATP = 2 ADP</text>
        <dbReference type="Rhea" id="RHEA:12973"/>
        <dbReference type="ChEBI" id="CHEBI:30616"/>
        <dbReference type="ChEBI" id="CHEBI:456215"/>
        <dbReference type="ChEBI" id="CHEBI:456216"/>
        <dbReference type="EC" id="2.7.4.3"/>
    </reaction>
</comment>
<gene>
    <name evidence="7" type="primary">adk</name>
    <name evidence="11" type="ORF">CBI30_09385</name>
</gene>
<evidence type="ECO:0000259" key="10">
    <source>
        <dbReference type="Pfam" id="PF05191"/>
    </source>
</evidence>
<dbReference type="NCBIfam" id="NF001381">
    <property type="entry name" value="PRK00279.1-3"/>
    <property type="match status" value="1"/>
</dbReference>
<dbReference type="InterPro" id="IPR033690">
    <property type="entry name" value="Adenylat_kinase_CS"/>
</dbReference>
<keyword evidence="4 7" id="KW-0547">Nucleotide-binding</keyword>
<keyword evidence="5 7" id="KW-0418">Kinase</keyword>
<dbReference type="HAMAP" id="MF_00235">
    <property type="entry name" value="Adenylate_kinase_Adk"/>
    <property type="match status" value="1"/>
</dbReference>
<dbReference type="InterPro" id="IPR000850">
    <property type="entry name" value="Adenylat/UMP-CMP_kin"/>
</dbReference>
<evidence type="ECO:0000256" key="8">
    <source>
        <dbReference type="RuleBase" id="RU003330"/>
    </source>
</evidence>
<dbReference type="NCBIfam" id="NF001380">
    <property type="entry name" value="PRK00279.1-2"/>
    <property type="match status" value="1"/>
</dbReference>
<feature type="binding site" evidence="7">
    <location>
        <position position="92"/>
    </location>
    <ligand>
        <name>AMP</name>
        <dbReference type="ChEBI" id="CHEBI:456215"/>
    </ligand>
</feature>
<dbReference type="PRINTS" id="PR00094">
    <property type="entry name" value="ADENYLTKNASE"/>
</dbReference>
<organism evidence="11 12">
    <name type="scientific">Polynucleobacter aenigmaticus</name>
    <dbReference type="NCBI Taxonomy" id="1743164"/>
    <lineage>
        <taxon>Bacteria</taxon>
        <taxon>Pseudomonadati</taxon>
        <taxon>Pseudomonadota</taxon>
        <taxon>Betaproteobacteria</taxon>
        <taxon>Burkholderiales</taxon>
        <taxon>Burkholderiaceae</taxon>
        <taxon>Polynucleobacter</taxon>
    </lineage>
</organism>
<dbReference type="GO" id="GO:0004017">
    <property type="term" value="F:AMP kinase activity"/>
    <property type="evidence" value="ECO:0007669"/>
    <property type="project" value="UniProtKB-UniRule"/>
</dbReference>
<dbReference type="CDD" id="cd01428">
    <property type="entry name" value="ADK"/>
    <property type="match status" value="1"/>
</dbReference>
<dbReference type="RefSeq" id="WP_088528038.1">
    <property type="nucleotide sequence ID" value="NZ_NGUO01000015.1"/>
</dbReference>
<keyword evidence="1 7" id="KW-0963">Cytoplasm</keyword>
<feature type="binding site" evidence="7">
    <location>
        <begin position="132"/>
        <end position="133"/>
    </location>
    <ligand>
        <name>ATP</name>
        <dbReference type="ChEBI" id="CHEBI:30616"/>
    </ligand>
</feature>
<evidence type="ECO:0000256" key="5">
    <source>
        <dbReference type="ARBA" id="ARBA00022777"/>
    </source>
</evidence>
<feature type="binding site" evidence="7">
    <location>
        <begin position="85"/>
        <end position="88"/>
    </location>
    <ligand>
        <name>AMP</name>
        <dbReference type="ChEBI" id="CHEBI:456215"/>
    </ligand>
</feature>
<accession>A0A254PVR0</accession>
<feature type="binding site" evidence="7">
    <location>
        <position position="207"/>
    </location>
    <ligand>
        <name>ATP</name>
        <dbReference type="ChEBI" id="CHEBI:30616"/>
    </ligand>
</feature>
<dbReference type="UniPathway" id="UPA00588">
    <property type="reaction ID" value="UER00649"/>
</dbReference>
<feature type="binding site" evidence="7">
    <location>
        <position position="123"/>
    </location>
    <ligand>
        <name>ATP</name>
        <dbReference type="ChEBI" id="CHEBI:30616"/>
    </ligand>
</feature>
<evidence type="ECO:0000256" key="1">
    <source>
        <dbReference type="ARBA" id="ARBA00022490"/>
    </source>
</evidence>
<evidence type="ECO:0000256" key="6">
    <source>
        <dbReference type="ARBA" id="ARBA00022840"/>
    </source>
</evidence>
<dbReference type="Pfam" id="PF00406">
    <property type="entry name" value="ADK"/>
    <property type="match status" value="1"/>
</dbReference>
<evidence type="ECO:0000256" key="3">
    <source>
        <dbReference type="ARBA" id="ARBA00022727"/>
    </source>
</evidence>
<dbReference type="EC" id="2.7.4.3" evidence="7 9"/>
<dbReference type="NCBIfam" id="NF001379">
    <property type="entry name" value="PRK00279.1-1"/>
    <property type="match status" value="1"/>
</dbReference>
<feature type="binding site" evidence="7">
    <location>
        <position position="36"/>
    </location>
    <ligand>
        <name>AMP</name>
        <dbReference type="ChEBI" id="CHEBI:456215"/>
    </ligand>
</feature>
<dbReference type="GO" id="GO:0044209">
    <property type="term" value="P:AMP salvage"/>
    <property type="evidence" value="ECO:0007669"/>
    <property type="project" value="UniProtKB-UniRule"/>
</dbReference>
<dbReference type="GO" id="GO:0005737">
    <property type="term" value="C:cytoplasm"/>
    <property type="evidence" value="ECO:0007669"/>
    <property type="project" value="UniProtKB-SubCell"/>
</dbReference>
<feature type="region of interest" description="NMP" evidence="7">
    <location>
        <begin position="30"/>
        <end position="59"/>
    </location>
</feature>
<feature type="binding site" evidence="7">
    <location>
        <begin position="10"/>
        <end position="15"/>
    </location>
    <ligand>
        <name>ATP</name>
        <dbReference type="ChEBI" id="CHEBI:30616"/>
    </ligand>
</feature>
<dbReference type="Gene3D" id="3.40.50.300">
    <property type="entry name" value="P-loop containing nucleotide triphosphate hydrolases"/>
    <property type="match status" value="1"/>
</dbReference>
<evidence type="ECO:0000256" key="4">
    <source>
        <dbReference type="ARBA" id="ARBA00022741"/>
    </source>
</evidence>
<evidence type="ECO:0000256" key="2">
    <source>
        <dbReference type="ARBA" id="ARBA00022679"/>
    </source>
</evidence>
<dbReference type="InterPro" id="IPR027417">
    <property type="entry name" value="P-loop_NTPase"/>
</dbReference>
<dbReference type="AlphaFoldDB" id="A0A254PVR0"/>
<feature type="binding site" evidence="7">
    <location>
        <position position="167"/>
    </location>
    <ligand>
        <name>AMP</name>
        <dbReference type="ChEBI" id="CHEBI:456215"/>
    </ligand>
</feature>
<comment type="domain">
    <text evidence="7">Consists of three domains, a large central CORE domain and two small peripheral domains, NMPbind and LID, which undergo movements during catalysis. The LID domain closes over the site of phosphoryl transfer upon ATP binding. Assembling and dissambling the active center during each catalytic cycle provides an effective means to prevent ATP hydrolysis.</text>
</comment>
<dbReference type="PANTHER" id="PTHR23359">
    <property type="entry name" value="NUCLEOTIDE KINASE"/>
    <property type="match status" value="1"/>
</dbReference>
<comment type="subcellular location">
    <subcellularLocation>
        <location evidence="7 9">Cytoplasm</location>
    </subcellularLocation>
</comment>
<comment type="caution">
    <text evidence="7">Lacks conserved residue(s) required for the propagation of feature annotation.</text>
</comment>
<evidence type="ECO:0000256" key="7">
    <source>
        <dbReference type="HAMAP-Rule" id="MF_00235"/>
    </source>
</evidence>
<dbReference type="SUPFAM" id="SSF52540">
    <property type="entry name" value="P-loop containing nucleoside triphosphate hydrolases"/>
    <property type="match status" value="1"/>
</dbReference>
<dbReference type="EMBL" id="NGUO01000015">
    <property type="protein sequence ID" value="OWS70358.1"/>
    <property type="molecule type" value="Genomic_DNA"/>
</dbReference>